<sequence>MSPRNGSCVAEVSSVRSLSSDDVSATKANRKKSCWARATDPAHRRGRRIQLLQMLVLPFIPILALIVQTANTLHDILIYRQEVSDIESQNY</sequence>
<evidence type="ECO:0000313" key="4">
    <source>
        <dbReference type="Proteomes" id="UP000008237"/>
    </source>
</evidence>
<feature type="transmembrane region" description="Helical" evidence="2">
    <location>
        <begin position="51"/>
        <end position="70"/>
    </location>
</feature>
<proteinExistence type="predicted"/>
<keyword evidence="4" id="KW-1185">Reference proteome</keyword>
<organism evidence="4">
    <name type="scientific">Harpegnathos saltator</name>
    <name type="common">Jerdon's jumping ant</name>
    <dbReference type="NCBI Taxonomy" id="610380"/>
    <lineage>
        <taxon>Eukaryota</taxon>
        <taxon>Metazoa</taxon>
        <taxon>Ecdysozoa</taxon>
        <taxon>Arthropoda</taxon>
        <taxon>Hexapoda</taxon>
        <taxon>Insecta</taxon>
        <taxon>Pterygota</taxon>
        <taxon>Neoptera</taxon>
        <taxon>Endopterygota</taxon>
        <taxon>Hymenoptera</taxon>
        <taxon>Apocrita</taxon>
        <taxon>Aculeata</taxon>
        <taxon>Formicoidea</taxon>
        <taxon>Formicidae</taxon>
        <taxon>Ponerinae</taxon>
        <taxon>Ponerini</taxon>
        <taxon>Harpegnathos</taxon>
    </lineage>
</organism>
<evidence type="ECO:0000256" key="1">
    <source>
        <dbReference type="SAM" id="MobiDB-lite"/>
    </source>
</evidence>
<dbReference type="AlphaFoldDB" id="E2BEU3"/>
<dbReference type="EMBL" id="GL447857">
    <property type="protein sequence ID" value="EFN85809.1"/>
    <property type="molecule type" value="Genomic_DNA"/>
</dbReference>
<name>E2BEU3_HARSA</name>
<keyword evidence="2" id="KW-0812">Transmembrane</keyword>
<reference evidence="3 4" key="1">
    <citation type="journal article" date="2010" name="Science">
        <title>Genomic comparison of the ants Camponotus floridanus and Harpegnathos saltator.</title>
        <authorList>
            <person name="Bonasio R."/>
            <person name="Zhang G."/>
            <person name="Ye C."/>
            <person name="Mutti N.S."/>
            <person name="Fang X."/>
            <person name="Qin N."/>
            <person name="Donahue G."/>
            <person name="Yang P."/>
            <person name="Li Q."/>
            <person name="Li C."/>
            <person name="Zhang P."/>
            <person name="Huang Z."/>
            <person name="Berger S.L."/>
            <person name="Reinberg D."/>
            <person name="Wang J."/>
            <person name="Liebig J."/>
        </authorList>
    </citation>
    <scope>NUCLEOTIDE SEQUENCE [LARGE SCALE GENOMIC DNA]</scope>
    <source>
        <strain evidence="3 4">R22 G/1</strain>
    </source>
</reference>
<keyword evidence="2" id="KW-1133">Transmembrane helix</keyword>
<accession>E2BEU3</accession>
<dbReference type="OrthoDB" id="60033at2759"/>
<gene>
    <name evidence="3" type="ORF">EAI_04652</name>
</gene>
<protein>
    <submittedName>
        <fullName evidence="3">Uncharacterized protein</fullName>
    </submittedName>
</protein>
<keyword evidence="2" id="KW-0472">Membrane</keyword>
<dbReference type="InParanoid" id="E2BEU3"/>
<evidence type="ECO:0000256" key="2">
    <source>
        <dbReference type="SAM" id="Phobius"/>
    </source>
</evidence>
<evidence type="ECO:0000313" key="3">
    <source>
        <dbReference type="EMBL" id="EFN85809.1"/>
    </source>
</evidence>
<dbReference type="Proteomes" id="UP000008237">
    <property type="component" value="Unassembled WGS sequence"/>
</dbReference>
<feature type="region of interest" description="Disordered" evidence="1">
    <location>
        <begin position="16"/>
        <end position="43"/>
    </location>
</feature>